<organism evidence="1">
    <name type="scientific">Timema bartmani</name>
    <dbReference type="NCBI Taxonomy" id="61472"/>
    <lineage>
        <taxon>Eukaryota</taxon>
        <taxon>Metazoa</taxon>
        <taxon>Ecdysozoa</taxon>
        <taxon>Arthropoda</taxon>
        <taxon>Hexapoda</taxon>
        <taxon>Insecta</taxon>
        <taxon>Pterygota</taxon>
        <taxon>Neoptera</taxon>
        <taxon>Polyneoptera</taxon>
        <taxon>Phasmatodea</taxon>
        <taxon>Timematodea</taxon>
        <taxon>Timematoidea</taxon>
        <taxon>Timematidae</taxon>
        <taxon>Timema</taxon>
    </lineage>
</organism>
<dbReference type="AlphaFoldDB" id="A0A7R9EPT1"/>
<gene>
    <name evidence="1" type="ORF">TBIB3V08_LOCUS1390</name>
</gene>
<accession>A0A7R9EPT1</accession>
<dbReference type="EMBL" id="OD564532">
    <property type="protein sequence ID" value="CAD7438805.1"/>
    <property type="molecule type" value="Genomic_DNA"/>
</dbReference>
<proteinExistence type="predicted"/>
<sequence>MGLELGGLNLEEANPHLRGGRVENHLGTPPTVHPKIRTSISPSSAVELNTTSALANYATEADAASSDGRQTFPAARRPFKEISSTGTLSIQCIFNKCVGPKAVKSVRELAAWLGRPSTGSILEGHGRSYITSMQYDDVLGCSRRYITSMQYDDVLCCSRRYITSMQYDDEPGTVEDPDEAGLTFRR</sequence>
<name>A0A7R9EPT1_9NEOP</name>
<protein>
    <submittedName>
        <fullName evidence="1">Uncharacterized protein</fullName>
    </submittedName>
</protein>
<evidence type="ECO:0000313" key="1">
    <source>
        <dbReference type="EMBL" id="CAD7438805.1"/>
    </source>
</evidence>
<reference evidence="1" key="1">
    <citation type="submission" date="2020-11" db="EMBL/GenBank/DDBJ databases">
        <authorList>
            <person name="Tran Van P."/>
        </authorList>
    </citation>
    <scope>NUCLEOTIDE SEQUENCE</scope>
</reference>